<dbReference type="InterPro" id="IPR002882">
    <property type="entry name" value="CofD"/>
</dbReference>
<dbReference type="NCBIfam" id="TIGR01826">
    <property type="entry name" value="CofD_related"/>
    <property type="match status" value="1"/>
</dbReference>
<dbReference type="Proteomes" id="UP000228976">
    <property type="component" value="Unassembled WGS sequence"/>
</dbReference>
<protein>
    <recommendedName>
        <fullName evidence="4">Gluconeogenesis factor</fullName>
    </recommendedName>
</protein>
<keyword evidence="3" id="KW-1185">Reference proteome</keyword>
<dbReference type="RefSeq" id="WP_158520474.1">
    <property type="nucleotide sequence ID" value="NZ_JACBYZ010000001.1"/>
</dbReference>
<evidence type="ECO:0000313" key="2">
    <source>
        <dbReference type="EMBL" id="OZG55995.1"/>
    </source>
</evidence>
<organism evidence="2 3">
    <name type="scientific">Aeriscardovia aeriphila</name>
    <dbReference type="NCBI Taxonomy" id="218139"/>
    <lineage>
        <taxon>Bacteria</taxon>
        <taxon>Bacillati</taxon>
        <taxon>Actinomycetota</taxon>
        <taxon>Actinomycetes</taxon>
        <taxon>Bifidobacteriales</taxon>
        <taxon>Bifidobacteriaceae</taxon>
        <taxon>Aeriscardovia</taxon>
    </lineage>
</organism>
<dbReference type="GO" id="GO:0043743">
    <property type="term" value="F:LPPG:FO 2-phospho-L-lactate transferase activity"/>
    <property type="evidence" value="ECO:0007669"/>
    <property type="project" value="InterPro"/>
</dbReference>
<dbReference type="OrthoDB" id="9783842at2"/>
<dbReference type="InterPro" id="IPR038136">
    <property type="entry name" value="CofD-like_dom_sf"/>
</dbReference>
<dbReference type="InterPro" id="IPR010119">
    <property type="entry name" value="Gluconeogen_factor"/>
</dbReference>
<dbReference type="PANTHER" id="PTHR30135:SF3">
    <property type="entry name" value="GLUCONEOGENESIS FACTOR-RELATED"/>
    <property type="match status" value="1"/>
</dbReference>
<dbReference type="PANTHER" id="PTHR30135">
    <property type="entry name" value="UNCHARACTERIZED PROTEIN YVCK-RELATED"/>
    <property type="match status" value="1"/>
</dbReference>
<dbReference type="EMBL" id="MWWU01000002">
    <property type="protein sequence ID" value="OZG55995.1"/>
    <property type="molecule type" value="Genomic_DNA"/>
</dbReference>
<name>A0A261FAD6_9BIFI</name>
<proteinExistence type="predicted"/>
<evidence type="ECO:0000313" key="3">
    <source>
        <dbReference type="Proteomes" id="UP000228976"/>
    </source>
</evidence>
<dbReference type="CDD" id="cd07187">
    <property type="entry name" value="YvcK_like"/>
    <property type="match status" value="1"/>
</dbReference>
<evidence type="ECO:0008006" key="4">
    <source>
        <dbReference type="Google" id="ProtNLM"/>
    </source>
</evidence>
<keyword evidence="1" id="KW-0963">Cytoplasm</keyword>
<reference evidence="2 3" key="1">
    <citation type="journal article" date="2017" name="BMC Genomics">
        <title>Comparative genomic and phylogenomic analyses of the Bifidobacteriaceae family.</title>
        <authorList>
            <person name="Lugli G.A."/>
            <person name="Milani C."/>
            <person name="Turroni F."/>
            <person name="Duranti S."/>
            <person name="Mancabelli L."/>
            <person name="Mangifesta M."/>
            <person name="Ferrario C."/>
            <person name="Modesto M."/>
            <person name="Mattarelli P."/>
            <person name="Jiri K."/>
            <person name="van Sinderen D."/>
            <person name="Ventura M."/>
        </authorList>
    </citation>
    <scope>NUCLEOTIDE SEQUENCE [LARGE SCALE GENOMIC DNA]</scope>
    <source>
        <strain evidence="2 3">LMG 21773</strain>
    </source>
</reference>
<accession>A0A261FAD6</accession>
<sequence length="355" mass="37617">MSDPQCTTTIPVVNPALPPAPLSLLTGDPQQVHAAWPAHHRDHIKVAALGGGHGLHATLEALRLLTNDVTAIVCVGDNGGSSGRLRQEFPGILPPGDIRMALSALASQEARESGVVNLLQHRFVSAGPLNGHSLGNLIMTAEYQRTGGDTMRSIRTVQEMLGIGGRVVPGASVALDLTAQVKFADGSVHTLTGQRNIAKTSGQVLDMHISPSDPPVFEEAVKAIEEADLVTLGPGSWYTSLLVHVMVPRIREALHKSAAKKILIMDLVSDAETRGLTLQGQLDAFARYSQDLPVDAIVAGPQQPGESSLRVPASTAVIRRRLNMTGKPAVHDRVRLAVGIKDACDFFMENASAGK</sequence>
<dbReference type="Gene3D" id="3.40.50.10680">
    <property type="entry name" value="CofD-like domains"/>
    <property type="match status" value="1"/>
</dbReference>
<dbReference type="Pfam" id="PF01933">
    <property type="entry name" value="CofD"/>
    <property type="match status" value="1"/>
</dbReference>
<dbReference type="AlphaFoldDB" id="A0A261FAD6"/>
<comment type="caution">
    <text evidence="2">The sequence shown here is derived from an EMBL/GenBank/DDBJ whole genome shotgun (WGS) entry which is preliminary data.</text>
</comment>
<dbReference type="SUPFAM" id="SSF142338">
    <property type="entry name" value="CofD-like"/>
    <property type="match status" value="1"/>
</dbReference>
<gene>
    <name evidence="2" type="ORF">AEAE_0483</name>
</gene>
<evidence type="ECO:0000256" key="1">
    <source>
        <dbReference type="ARBA" id="ARBA00022490"/>
    </source>
</evidence>